<dbReference type="NCBIfam" id="TIGR01543">
    <property type="entry name" value="proheadase_HK97"/>
    <property type="match status" value="1"/>
</dbReference>
<sequence>MELRSVGGGNALRLAGYAAVFDSPSEDLGGFVEYVRPGAFTRTLQGNRLDPLALVHHMPHLVLGRRSAGTLRLAEDSRGLHFEVDMPDTTTARDLAVSVERGDIRGASFAFTVAPGGDAWTVTGDRVQRDLHDLDLHEITITATPAYPDTEVARRALATLTAPRLRVARRWMETL</sequence>
<evidence type="ECO:0000256" key="1">
    <source>
        <dbReference type="ARBA" id="ARBA00022612"/>
    </source>
</evidence>
<keyword evidence="3" id="KW-0378">Hydrolase</keyword>
<dbReference type="InterPro" id="IPR006433">
    <property type="entry name" value="Prohead_protease"/>
</dbReference>
<keyword evidence="6" id="KW-1185">Reference proteome</keyword>
<gene>
    <name evidence="5" type="ORF">CK240_17240</name>
</gene>
<dbReference type="GO" id="GO:0008233">
    <property type="term" value="F:peptidase activity"/>
    <property type="evidence" value="ECO:0007669"/>
    <property type="project" value="UniProtKB-KW"/>
</dbReference>
<reference evidence="5 6" key="1">
    <citation type="submission" date="2017-09" db="EMBL/GenBank/DDBJ databases">
        <title>Paracoccus alkalisoli sp. nov., isolated from saline alkaline soil.</title>
        <authorList>
            <person name="Dong X."/>
            <person name="Zhang G."/>
        </authorList>
    </citation>
    <scope>NUCLEOTIDE SEQUENCE [LARGE SCALE GENOMIC DNA]</scope>
    <source>
        <strain evidence="5 6">WN007</strain>
    </source>
</reference>
<keyword evidence="1" id="KW-1188">Viral release from host cell</keyword>
<dbReference type="OrthoDB" id="64791at2"/>
<name>A0A2A2GBV6_9RHOB</name>
<dbReference type="GO" id="GO:0006508">
    <property type="term" value="P:proteolysis"/>
    <property type="evidence" value="ECO:0007669"/>
    <property type="project" value="UniProtKB-KW"/>
</dbReference>
<dbReference type="Pfam" id="PF04586">
    <property type="entry name" value="Peptidase_S78"/>
    <property type="match status" value="1"/>
</dbReference>
<evidence type="ECO:0000256" key="3">
    <source>
        <dbReference type="ARBA" id="ARBA00022801"/>
    </source>
</evidence>
<comment type="caution">
    <text evidence="5">The sequence shown here is derived from an EMBL/GenBank/DDBJ whole genome shotgun (WGS) entry which is preliminary data.</text>
</comment>
<evidence type="ECO:0000313" key="5">
    <source>
        <dbReference type="EMBL" id="PAU94325.1"/>
    </source>
</evidence>
<dbReference type="Proteomes" id="UP000218023">
    <property type="component" value="Unassembled WGS sequence"/>
</dbReference>
<organism evidence="5 6">
    <name type="scientific">Paracoccus salipaludis</name>
    <dbReference type="NCBI Taxonomy" id="2032623"/>
    <lineage>
        <taxon>Bacteria</taxon>
        <taxon>Pseudomonadati</taxon>
        <taxon>Pseudomonadota</taxon>
        <taxon>Alphaproteobacteria</taxon>
        <taxon>Rhodobacterales</taxon>
        <taxon>Paracoccaceae</taxon>
        <taxon>Paracoccus</taxon>
    </lineage>
</organism>
<protein>
    <submittedName>
        <fullName evidence="5">HK97 family phage prohead protease</fullName>
    </submittedName>
</protein>
<keyword evidence="2 5" id="KW-0645">Protease</keyword>
<feature type="domain" description="Prohead serine protease" evidence="4">
    <location>
        <begin position="2"/>
        <end position="155"/>
    </location>
</feature>
<dbReference type="AlphaFoldDB" id="A0A2A2GBV6"/>
<evidence type="ECO:0000259" key="4">
    <source>
        <dbReference type="Pfam" id="PF04586"/>
    </source>
</evidence>
<accession>A0A2A2GBV6</accession>
<evidence type="ECO:0000256" key="2">
    <source>
        <dbReference type="ARBA" id="ARBA00022670"/>
    </source>
</evidence>
<dbReference type="InterPro" id="IPR054613">
    <property type="entry name" value="Peptidase_S78_dom"/>
</dbReference>
<evidence type="ECO:0000313" key="6">
    <source>
        <dbReference type="Proteomes" id="UP000218023"/>
    </source>
</evidence>
<proteinExistence type="predicted"/>
<dbReference type="EMBL" id="NSJZ01000050">
    <property type="protein sequence ID" value="PAU94325.1"/>
    <property type="molecule type" value="Genomic_DNA"/>
</dbReference>